<comment type="subunit">
    <text evidence="7">Part of the 30S ribosomal subunit. Interacts with proteins S7 and S18. Binds to IF-3.</text>
</comment>
<keyword evidence="2 7" id="KW-0699">rRNA-binding</keyword>
<evidence type="ECO:0000256" key="2">
    <source>
        <dbReference type="ARBA" id="ARBA00022730"/>
    </source>
</evidence>
<protein>
    <recommendedName>
        <fullName evidence="6 7">Small ribosomal subunit protein uS11</fullName>
    </recommendedName>
</protein>
<evidence type="ECO:0000256" key="1">
    <source>
        <dbReference type="ARBA" id="ARBA00006194"/>
    </source>
</evidence>
<feature type="compositionally biased region" description="Acidic residues" evidence="9">
    <location>
        <begin position="16"/>
        <end position="26"/>
    </location>
</feature>
<dbReference type="GO" id="GO:0003735">
    <property type="term" value="F:structural constituent of ribosome"/>
    <property type="evidence" value="ECO:0007669"/>
    <property type="project" value="InterPro"/>
</dbReference>
<comment type="function">
    <text evidence="7">Located on the platform of the 30S subunit, it bridges several disparate RNA helices of the 16S rRNA. Forms part of the Shine-Dalgarno cleft in the 70S ribosome.</text>
</comment>
<dbReference type="InterPro" id="IPR001971">
    <property type="entry name" value="Ribosomal_uS11"/>
</dbReference>
<keyword evidence="5 7" id="KW-0687">Ribonucleoprotein</keyword>
<evidence type="ECO:0000256" key="3">
    <source>
        <dbReference type="ARBA" id="ARBA00022884"/>
    </source>
</evidence>
<dbReference type="InterPro" id="IPR019981">
    <property type="entry name" value="Ribosomal_uS11_bac-type"/>
</dbReference>
<sequence length="173" mass="18817">MSDKKDTNEEVNTTEVDSEVVEDTTTDVEGSEKSKDDSKLAKQSKYFRTAKGKRRATQQVPRGRAYIQSSVNNTIITITDQNGNVLTWASAGNCGFKGPKKSTPYAAGKVAEKVAEKAEKYGVKELSVFASGIGSGRDSAVRSLNSQGFNIVSIKETTPVPHNGCRSRRPRRV</sequence>
<feature type="compositionally biased region" description="Basic and acidic residues" evidence="9">
    <location>
        <begin position="30"/>
        <end position="40"/>
    </location>
</feature>
<dbReference type="Pfam" id="PF00411">
    <property type="entry name" value="Ribosomal_S11"/>
    <property type="match status" value="1"/>
</dbReference>
<dbReference type="PANTHER" id="PTHR11759">
    <property type="entry name" value="40S RIBOSOMAL PROTEIN S14/30S RIBOSOMAL PROTEIN S11"/>
    <property type="match status" value="1"/>
</dbReference>
<evidence type="ECO:0000256" key="9">
    <source>
        <dbReference type="SAM" id="MobiDB-lite"/>
    </source>
</evidence>
<feature type="region of interest" description="Disordered" evidence="9">
    <location>
        <begin position="1"/>
        <end position="61"/>
    </location>
</feature>
<evidence type="ECO:0000256" key="8">
    <source>
        <dbReference type="RuleBase" id="RU003629"/>
    </source>
</evidence>
<dbReference type="AlphaFoldDB" id="A0A2M8EPW5"/>
<dbReference type="NCBIfam" id="TIGR03632">
    <property type="entry name" value="uS11_bact"/>
    <property type="match status" value="1"/>
</dbReference>
<dbReference type="InterPro" id="IPR018102">
    <property type="entry name" value="Ribosomal_uS11_CS"/>
</dbReference>
<dbReference type="GO" id="GO:0006412">
    <property type="term" value="P:translation"/>
    <property type="evidence" value="ECO:0007669"/>
    <property type="project" value="UniProtKB-UniRule"/>
</dbReference>
<gene>
    <name evidence="7" type="primary">rpsK</name>
    <name evidence="10" type="ORF">CO057_00970</name>
</gene>
<evidence type="ECO:0000256" key="6">
    <source>
        <dbReference type="ARBA" id="ARBA00035160"/>
    </source>
</evidence>
<organism evidence="10 11">
    <name type="scientific">Candidatus Uhrbacteria bacterium CG_4_9_14_0_2_um_filter_41_50</name>
    <dbReference type="NCBI Taxonomy" id="1975031"/>
    <lineage>
        <taxon>Bacteria</taxon>
        <taxon>Candidatus Uhriibacteriota</taxon>
    </lineage>
</organism>
<reference evidence="11" key="1">
    <citation type="submission" date="2017-09" db="EMBL/GenBank/DDBJ databases">
        <title>Depth-based differentiation of microbial function through sediment-hosted aquifers and enrichment of novel symbionts in the deep terrestrial subsurface.</title>
        <authorList>
            <person name="Probst A.J."/>
            <person name="Ladd B."/>
            <person name="Jarett J.K."/>
            <person name="Geller-Mcgrath D.E."/>
            <person name="Sieber C.M.K."/>
            <person name="Emerson J.B."/>
            <person name="Anantharaman K."/>
            <person name="Thomas B.C."/>
            <person name="Malmstrom R."/>
            <person name="Stieglmeier M."/>
            <person name="Klingl A."/>
            <person name="Woyke T."/>
            <person name="Ryan C.M."/>
            <person name="Banfield J.F."/>
        </authorList>
    </citation>
    <scope>NUCLEOTIDE SEQUENCE [LARGE SCALE GENOMIC DNA]</scope>
</reference>
<dbReference type="Proteomes" id="UP000230251">
    <property type="component" value="Unassembled WGS sequence"/>
</dbReference>
<dbReference type="EMBL" id="PFSI01000018">
    <property type="protein sequence ID" value="PJC24789.1"/>
    <property type="molecule type" value="Genomic_DNA"/>
</dbReference>
<dbReference type="HAMAP" id="MF_01310">
    <property type="entry name" value="Ribosomal_uS11"/>
    <property type="match status" value="1"/>
</dbReference>
<dbReference type="GO" id="GO:0005840">
    <property type="term" value="C:ribosome"/>
    <property type="evidence" value="ECO:0007669"/>
    <property type="project" value="UniProtKB-KW"/>
</dbReference>
<dbReference type="NCBIfam" id="NF003698">
    <property type="entry name" value="PRK05309.1"/>
    <property type="match status" value="1"/>
</dbReference>
<proteinExistence type="inferred from homology"/>
<comment type="caution">
    <text evidence="10">The sequence shown here is derived from an EMBL/GenBank/DDBJ whole genome shotgun (WGS) entry which is preliminary data.</text>
</comment>
<dbReference type="GO" id="GO:0019843">
    <property type="term" value="F:rRNA binding"/>
    <property type="evidence" value="ECO:0007669"/>
    <property type="project" value="UniProtKB-UniRule"/>
</dbReference>
<dbReference type="PROSITE" id="PS00054">
    <property type="entry name" value="RIBOSOMAL_S11"/>
    <property type="match status" value="1"/>
</dbReference>
<evidence type="ECO:0000313" key="10">
    <source>
        <dbReference type="EMBL" id="PJC24789.1"/>
    </source>
</evidence>
<evidence type="ECO:0000256" key="5">
    <source>
        <dbReference type="ARBA" id="ARBA00023274"/>
    </source>
</evidence>
<dbReference type="InterPro" id="IPR036967">
    <property type="entry name" value="Ribosomal_uS11_sf"/>
</dbReference>
<evidence type="ECO:0000256" key="7">
    <source>
        <dbReference type="HAMAP-Rule" id="MF_01310"/>
    </source>
</evidence>
<dbReference type="SUPFAM" id="SSF53137">
    <property type="entry name" value="Translational machinery components"/>
    <property type="match status" value="1"/>
</dbReference>
<accession>A0A2M8EPW5</accession>
<evidence type="ECO:0000313" key="11">
    <source>
        <dbReference type="Proteomes" id="UP000230251"/>
    </source>
</evidence>
<name>A0A2M8EPW5_9BACT</name>
<comment type="similarity">
    <text evidence="1 7 8">Belongs to the universal ribosomal protein uS11 family.</text>
</comment>
<dbReference type="Gene3D" id="3.30.420.80">
    <property type="entry name" value="Ribosomal protein S11"/>
    <property type="match status" value="1"/>
</dbReference>
<keyword evidence="3 7" id="KW-0694">RNA-binding</keyword>
<keyword evidence="4 7" id="KW-0689">Ribosomal protein</keyword>
<evidence type="ECO:0000256" key="4">
    <source>
        <dbReference type="ARBA" id="ARBA00022980"/>
    </source>
</evidence>
<dbReference type="GO" id="GO:1990904">
    <property type="term" value="C:ribonucleoprotein complex"/>
    <property type="evidence" value="ECO:0007669"/>
    <property type="project" value="UniProtKB-KW"/>
</dbReference>